<dbReference type="SUPFAM" id="SSF51182">
    <property type="entry name" value="RmlC-like cupins"/>
    <property type="match status" value="1"/>
</dbReference>
<dbReference type="EMBL" id="CP101873">
    <property type="protein sequence ID" value="WMT06419.1"/>
    <property type="molecule type" value="Genomic_DNA"/>
</dbReference>
<dbReference type="Gene3D" id="2.60.120.10">
    <property type="entry name" value="Jelly Rolls"/>
    <property type="match status" value="1"/>
</dbReference>
<dbReference type="InterPro" id="IPR052535">
    <property type="entry name" value="Bacilysin_H2HPP_isomerase"/>
</dbReference>
<dbReference type="InterPro" id="IPR013096">
    <property type="entry name" value="Cupin_2"/>
</dbReference>
<keyword evidence="3" id="KW-1185">Reference proteome</keyword>
<dbReference type="Proteomes" id="UP001224926">
    <property type="component" value="Chromosome"/>
</dbReference>
<evidence type="ECO:0000313" key="2">
    <source>
        <dbReference type="EMBL" id="WMT06419.1"/>
    </source>
</evidence>
<dbReference type="GeneID" id="84214996"/>
<dbReference type="PANTHER" id="PTHR40112:SF1">
    <property type="entry name" value="H2HPP ISOMERASE"/>
    <property type="match status" value="1"/>
</dbReference>
<dbReference type="CDD" id="cd02238">
    <property type="entry name" value="cupin_KdgF"/>
    <property type="match status" value="1"/>
</dbReference>
<feature type="domain" description="Cupin type-2" evidence="1">
    <location>
        <begin position="34"/>
        <end position="98"/>
    </location>
</feature>
<dbReference type="Pfam" id="PF07883">
    <property type="entry name" value="Cupin_2"/>
    <property type="match status" value="1"/>
</dbReference>
<dbReference type="RefSeq" id="WP_006651091.1">
    <property type="nucleotide sequence ID" value="NZ_CP101873.1"/>
</dbReference>
<dbReference type="InterPro" id="IPR014710">
    <property type="entry name" value="RmlC-like_jellyroll"/>
</dbReference>
<gene>
    <name evidence="2" type="ORF">NP511_13605</name>
</gene>
<evidence type="ECO:0000313" key="3">
    <source>
        <dbReference type="Proteomes" id="UP001224926"/>
    </source>
</evidence>
<dbReference type="PANTHER" id="PTHR40112">
    <property type="entry name" value="H2HPP ISOMERASE"/>
    <property type="match status" value="1"/>
</dbReference>
<accession>A0AAF0P9I5</accession>
<organism evidence="2 3">
    <name type="scientific">Natrinema thermotolerans</name>
    <dbReference type="NCBI Taxonomy" id="121872"/>
    <lineage>
        <taxon>Archaea</taxon>
        <taxon>Methanobacteriati</taxon>
        <taxon>Methanobacteriota</taxon>
        <taxon>Stenosarchaea group</taxon>
        <taxon>Halobacteria</taxon>
        <taxon>Halobacteriales</taxon>
        <taxon>Natrialbaceae</taxon>
        <taxon>Natrinema</taxon>
    </lineage>
</organism>
<evidence type="ECO:0000259" key="1">
    <source>
        <dbReference type="Pfam" id="PF07883"/>
    </source>
</evidence>
<dbReference type="InterPro" id="IPR011051">
    <property type="entry name" value="RmlC_Cupin_sf"/>
</dbReference>
<proteinExistence type="predicted"/>
<protein>
    <submittedName>
        <fullName evidence="2">Cupin domain-containing protein</fullName>
    </submittedName>
</protein>
<dbReference type="AlphaFoldDB" id="A0AAF0P9I5"/>
<sequence>MDITEWDDPERIDDLEGGQRRVLSSTDDLVLVHYALEEGAEGEPHAHEEATQATFVIEGRLELRGEYSRIVEAGDSYAVPPGTIHGVRALEPCRVIDAFTPPLEAYTE</sequence>
<name>A0AAF0P9I5_9EURY</name>
<dbReference type="GeneID" id="39862663"/>
<reference evidence="2 3" key="1">
    <citation type="submission" date="2022-07" db="EMBL/GenBank/DDBJ databases">
        <title>Two temperate virus in Haloterrigena jeotgali A29.</title>
        <authorList>
            <person name="Deng X."/>
        </authorList>
    </citation>
    <scope>NUCLEOTIDE SEQUENCE [LARGE SCALE GENOMIC DNA]</scope>
    <source>
        <strain evidence="2 3">A29</strain>
    </source>
</reference>